<feature type="compositionally biased region" description="Basic and acidic residues" evidence="11">
    <location>
        <begin position="265"/>
        <end position="277"/>
    </location>
</feature>
<keyword evidence="6" id="KW-0805">Transcription regulation</keyword>
<keyword evidence="5" id="KW-0862">Zinc</keyword>
<evidence type="ECO:0000259" key="12">
    <source>
        <dbReference type="PROSITE" id="PS50114"/>
    </source>
</evidence>
<evidence type="ECO:0000313" key="13">
    <source>
        <dbReference type="EnsemblMetazoa" id="AAEL010222-PC"/>
    </source>
</evidence>
<dbReference type="Gene3D" id="3.30.50.10">
    <property type="entry name" value="Erythroid Transcription Factor GATA-1, subunit A"/>
    <property type="match status" value="2"/>
</dbReference>
<evidence type="ECO:0000313" key="14">
    <source>
        <dbReference type="Proteomes" id="UP000008820"/>
    </source>
</evidence>
<feature type="region of interest" description="Disordered" evidence="11">
    <location>
        <begin position="829"/>
        <end position="893"/>
    </location>
</feature>
<evidence type="ECO:0000256" key="7">
    <source>
        <dbReference type="ARBA" id="ARBA00023125"/>
    </source>
</evidence>
<proteinExistence type="predicted"/>
<evidence type="ECO:0000256" key="3">
    <source>
        <dbReference type="ARBA" id="ARBA00022737"/>
    </source>
</evidence>
<feature type="compositionally biased region" description="Basic and acidic residues" evidence="11">
    <location>
        <begin position="236"/>
        <end position="247"/>
    </location>
</feature>
<keyword evidence="8" id="KW-0010">Activator</keyword>
<dbReference type="FunFam" id="3.30.50.10:FF:000001">
    <property type="entry name" value="GATA transcription factor (GATAd)"/>
    <property type="match status" value="1"/>
</dbReference>
<evidence type="ECO:0000256" key="10">
    <source>
        <dbReference type="ARBA" id="ARBA00023242"/>
    </source>
</evidence>
<dbReference type="EnsemblMetazoa" id="AAEL010222-RC">
    <property type="protein sequence ID" value="AAEL010222-PC"/>
    <property type="gene ID" value="AAEL010222"/>
</dbReference>
<dbReference type="Pfam" id="PF00320">
    <property type="entry name" value="GATA"/>
    <property type="match status" value="2"/>
</dbReference>
<evidence type="ECO:0000256" key="9">
    <source>
        <dbReference type="ARBA" id="ARBA00023163"/>
    </source>
</evidence>
<reference evidence="13" key="2">
    <citation type="submission" date="2020-05" db="UniProtKB">
        <authorList>
            <consortium name="EnsemblMetazoa"/>
        </authorList>
    </citation>
    <scope>IDENTIFICATION</scope>
    <source>
        <strain evidence="13">LVP_AGWG</strain>
    </source>
</reference>
<keyword evidence="10" id="KW-0539">Nucleus</keyword>
<dbReference type="GO" id="GO:0000122">
    <property type="term" value="P:negative regulation of transcription by RNA polymerase II"/>
    <property type="evidence" value="ECO:0007669"/>
    <property type="project" value="TreeGrafter"/>
</dbReference>
<feature type="compositionally biased region" description="Low complexity" evidence="11">
    <location>
        <begin position="1006"/>
        <end position="1024"/>
    </location>
</feature>
<dbReference type="SUPFAM" id="SSF57716">
    <property type="entry name" value="Glucocorticoid receptor-like (DNA-binding domain)"/>
    <property type="match status" value="2"/>
</dbReference>
<feature type="region of interest" description="Disordered" evidence="11">
    <location>
        <begin position="230"/>
        <end position="286"/>
    </location>
</feature>
<feature type="compositionally biased region" description="Polar residues" evidence="11">
    <location>
        <begin position="846"/>
        <end position="870"/>
    </location>
</feature>
<feature type="compositionally biased region" description="Low complexity" evidence="11">
    <location>
        <begin position="53"/>
        <end position="71"/>
    </location>
</feature>
<name>A0A6I8TJ14_AEDAE</name>
<dbReference type="OrthoDB" id="2162994at2759"/>
<dbReference type="FunFam" id="3.30.50.10:FF:000032">
    <property type="entry name" value="Transcription factor GATA-3"/>
    <property type="match status" value="1"/>
</dbReference>
<dbReference type="PRINTS" id="PR00619">
    <property type="entry name" value="GATAZNFINGER"/>
</dbReference>
<organism evidence="13 14">
    <name type="scientific">Aedes aegypti</name>
    <name type="common">Yellowfever mosquito</name>
    <name type="synonym">Culex aegypti</name>
    <dbReference type="NCBI Taxonomy" id="7159"/>
    <lineage>
        <taxon>Eukaryota</taxon>
        <taxon>Metazoa</taxon>
        <taxon>Ecdysozoa</taxon>
        <taxon>Arthropoda</taxon>
        <taxon>Hexapoda</taxon>
        <taxon>Insecta</taxon>
        <taxon>Pterygota</taxon>
        <taxon>Neoptera</taxon>
        <taxon>Endopterygota</taxon>
        <taxon>Diptera</taxon>
        <taxon>Nematocera</taxon>
        <taxon>Culicoidea</taxon>
        <taxon>Culicidae</taxon>
        <taxon>Culicinae</taxon>
        <taxon>Aedini</taxon>
        <taxon>Aedes</taxon>
        <taxon>Stegomyia</taxon>
    </lineage>
</organism>
<feature type="region of interest" description="Disordered" evidence="11">
    <location>
        <begin position="742"/>
        <end position="815"/>
    </location>
</feature>
<dbReference type="GO" id="GO:0045944">
    <property type="term" value="P:positive regulation of transcription by RNA polymerase II"/>
    <property type="evidence" value="ECO:0007669"/>
    <property type="project" value="TreeGrafter"/>
</dbReference>
<evidence type="ECO:0000256" key="2">
    <source>
        <dbReference type="ARBA" id="ARBA00022723"/>
    </source>
</evidence>
<feature type="compositionally biased region" description="Low complexity" evidence="11">
    <location>
        <begin position="871"/>
        <end position="893"/>
    </location>
</feature>
<feature type="region of interest" description="Disordered" evidence="11">
    <location>
        <begin position="409"/>
        <end position="442"/>
    </location>
</feature>
<comment type="subcellular location">
    <subcellularLocation>
        <location evidence="1">Nucleus</location>
    </subcellularLocation>
</comment>
<evidence type="ECO:0000256" key="4">
    <source>
        <dbReference type="ARBA" id="ARBA00022771"/>
    </source>
</evidence>
<dbReference type="GO" id="GO:0005634">
    <property type="term" value="C:nucleus"/>
    <property type="evidence" value="ECO:0007669"/>
    <property type="project" value="UniProtKB-SubCell"/>
</dbReference>
<dbReference type="GO" id="GO:0008270">
    <property type="term" value="F:zinc ion binding"/>
    <property type="evidence" value="ECO:0007669"/>
    <property type="project" value="UniProtKB-KW"/>
</dbReference>
<dbReference type="GO" id="GO:0045165">
    <property type="term" value="P:cell fate commitment"/>
    <property type="evidence" value="ECO:0007669"/>
    <property type="project" value="TreeGrafter"/>
</dbReference>
<sequence>MKGGKSERQRERVSSLIKRTGSSVVLRAWCDGTDSTYDVAAAAFKLPVVVSPQASAQHSDNSSSSSSARQRQQIEHSTIDSEASASHEETKEVSESENATSKHSDNEAVSATVRDKTDTLSTELAPGVVGGSGHTSDSMIYSTIRTNEEHVNTPSVITSSSKQLQESAQKYESYVNANHQLGSPPRYSTLHPLISPSLHQQVSYFNYAAQEPSFNSWPCDLSYKASSDIGRHHHVQHAESDERELNHHHQHQQREVYCSSANNHHSHDSHSHQHPDHSNLNLNINPISSESSAMRSSLLAFCPPYGSSLAQHGGEELQHHQSSHAHQHGSAIDEVIADTLKDESCNIVDHYLTLSGAGVDMGHPGPSGADMADDSPQHQHHELHDLKDYSAAVYHNNNDKSVINFNHHHHNHHQQQQQNAHNNGNSSGGESRSPSGYSHDELDSSLTNLTQLINVPRASDTSTSAVVAVATAAAAASASMYQSSPVHDHTAAVALMQHGTSIYDTLHGAGIPSSPSYSRCGFATAASMQYFGGSPTHEPVHMWSPGVGLSENEYIKGSLPGFQRIAPSTNAARANHYGSGYSQQSEPAWPSHYEASAIAYSTASSNNSSSGRRPSTSVPSTTPFSAAASLTAMGIEADLFTEGRECVNCGAIQTPLWRRDGTGHYLCNACGLYHKMNGMNRPLVKQPRRLVKEPSSARRVGLQCSNCNTMNTSLWRRNQVGEPVCNACGLYYKLHNVNRPLAMKKDNIQSRKRKPKGSKNADGTSSSKSGSSNSNNNNSSNSNNNGSSNSSSNNPSSTSNSSSNNHNSTSSLNSSVLGNSVHELKSLKSSVGHSSIIQSTSTPSSVGSNMSPTHQSASPSHHNQLSPISYTQQIPSPITGTPTSTIVNNNTSSMNNNNGMGKYGHQKSVFMMPPLGAPLTNANVMAGHQSLSPMGYHLNNNNSSNGSMMSPKYHHSPPESPNSMYYDMMASEVNGVDQHGLGSIVKMEPMSVAYTSYHQAIHQQVVQQHHQQMQQHQQHVQQMHSHSRSPSISDENDQSHQSSEGLDCKHNITRPTVVSMSS</sequence>
<feature type="region of interest" description="Disordered" evidence="11">
    <location>
        <begin position="603"/>
        <end position="622"/>
    </location>
</feature>
<accession>A0A6I8TJ14</accession>
<gene>
    <name evidence="13" type="primary">5573053</name>
</gene>
<feature type="domain" description="GATA-type" evidence="12">
    <location>
        <begin position="698"/>
        <end position="751"/>
    </location>
</feature>
<dbReference type="PANTHER" id="PTHR10071:SF337">
    <property type="entry name" value="GATA-BINDING FACTOR A"/>
    <property type="match status" value="1"/>
</dbReference>
<dbReference type="PROSITE" id="PS50114">
    <property type="entry name" value="GATA_ZN_FINGER_2"/>
    <property type="match status" value="2"/>
</dbReference>
<dbReference type="PANTHER" id="PTHR10071">
    <property type="entry name" value="TRANSCRIPTION FACTOR GATA FAMILY MEMBER"/>
    <property type="match status" value="1"/>
</dbReference>
<feature type="compositionally biased region" description="Low complexity" evidence="11">
    <location>
        <begin position="834"/>
        <end position="845"/>
    </location>
</feature>
<dbReference type="AlphaFoldDB" id="A0A6I8TJ14"/>
<feature type="compositionally biased region" description="Basic and acidic residues" evidence="11">
    <location>
        <begin position="72"/>
        <end position="106"/>
    </location>
</feature>
<keyword evidence="7" id="KW-0238">DNA-binding</keyword>
<dbReference type="CDD" id="cd00202">
    <property type="entry name" value="ZnF_GATA"/>
    <property type="match status" value="2"/>
</dbReference>
<dbReference type="Proteomes" id="UP000008820">
    <property type="component" value="Chromosome 3"/>
</dbReference>
<dbReference type="GO" id="GO:0000978">
    <property type="term" value="F:RNA polymerase II cis-regulatory region sequence-specific DNA binding"/>
    <property type="evidence" value="ECO:0007669"/>
    <property type="project" value="TreeGrafter"/>
</dbReference>
<feature type="region of interest" description="Disordered" evidence="11">
    <location>
        <begin position="361"/>
        <end position="382"/>
    </location>
</feature>
<feature type="compositionally biased region" description="Polar residues" evidence="11">
    <location>
        <begin position="424"/>
        <end position="436"/>
    </location>
</feature>
<evidence type="ECO:0000256" key="8">
    <source>
        <dbReference type="ARBA" id="ARBA00023159"/>
    </source>
</evidence>
<dbReference type="GO" id="GO:0000981">
    <property type="term" value="F:DNA-binding transcription factor activity, RNA polymerase II-specific"/>
    <property type="evidence" value="ECO:0007669"/>
    <property type="project" value="TreeGrafter"/>
</dbReference>
<feature type="compositionally biased region" description="Polar residues" evidence="11">
    <location>
        <begin position="1028"/>
        <end position="1044"/>
    </location>
</feature>
<dbReference type="InterPro" id="IPR039355">
    <property type="entry name" value="Transcription_factor_GATA"/>
</dbReference>
<dbReference type="InterPro" id="IPR013088">
    <property type="entry name" value="Znf_NHR/GATA"/>
</dbReference>
<feature type="compositionally biased region" description="Low complexity" evidence="11">
    <location>
        <begin position="414"/>
        <end position="423"/>
    </location>
</feature>
<keyword evidence="14" id="KW-1185">Reference proteome</keyword>
<feature type="region of interest" description="Disordered" evidence="11">
    <location>
        <begin position="53"/>
        <end position="136"/>
    </location>
</feature>
<feature type="domain" description="GATA-type" evidence="12">
    <location>
        <begin position="640"/>
        <end position="699"/>
    </location>
</feature>
<dbReference type="InterPro" id="IPR000679">
    <property type="entry name" value="Znf_GATA"/>
</dbReference>
<evidence type="ECO:0000256" key="5">
    <source>
        <dbReference type="ARBA" id="ARBA00022833"/>
    </source>
</evidence>
<feature type="compositionally biased region" description="Polar residues" evidence="11">
    <location>
        <begin position="1053"/>
        <end position="1062"/>
    </location>
</feature>
<dbReference type="SMART" id="SM00401">
    <property type="entry name" value="ZnF_GATA"/>
    <property type="match status" value="2"/>
</dbReference>
<feature type="compositionally biased region" description="Low complexity" evidence="11">
    <location>
        <begin position="764"/>
        <end position="815"/>
    </location>
</feature>
<keyword evidence="2" id="KW-0479">Metal-binding</keyword>
<feature type="region of interest" description="Disordered" evidence="11">
    <location>
        <begin position="1006"/>
        <end position="1062"/>
    </location>
</feature>
<evidence type="ECO:0000256" key="1">
    <source>
        <dbReference type="ARBA" id="ARBA00004123"/>
    </source>
</evidence>
<dbReference type="InParanoid" id="A0A6I8TJ14"/>
<keyword evidence="4" id="KW-0863">Zinc-finger</keyword>
<reference evidence="13 14" key="1">
    <citation type="submission" date="2017-06" db="EMBL/GenBank/DDBJ databases">
        <title>Aedes aegypti genome working group (AGWG) sequencing and assembly.</title>
        <authorList>
            <consortium name="Aedes aegypti Genome Working Group (AGWG)"/>
            <person name="Matthews B.J."/>
        </authorList>
    </citation>
    <scope>NUCLEOTIDE SEQUENCE [LARGE SCALE GENOMIC DNA]</scope>
    <source>
        <strain evidence="13 14">LVP_AGWG</strain>
    </source>
</reference>
<evidence type="ECO:0000256" key="6">
    <source>
        <dbReference type="ARBA" id="ARBA00023015"/>
    </source>
</evidence>
<evidence type="ECO:0000256" key="11">
    <source>
        <dbReference type="SAM" id="MobiDB-lite"/>
    </source>
</evidence>
<keyword evidence="9" id="KW-0804">Transcription</keyword>
<keyword evidence="3" id="KW-0677">Repeat</keyword>
<dbReference type="PROSITE" id="PS00344">
    <property type="entry name" value="GATA_ZN_FINGER_1"/>
    <property type="match status" value="2"/>
</dbReference>
<protein>
    <recommendedName>
        <fullName evidence="12">GATA-type domain-containing protein</fullName>
    </recommendedName>
</protein>